<dbReference type="EMBL" id="BMCT01000011">
    <property type="protein sequence ID" value="GGF86444.1"/>
    <property type="molecule type" value="Genomic_DNA"/>
</dbReference>
<organism evidence="1 2">
    <name type="scientific">Azorhizobium oxalatiphilum</name>
    <dbReference type="NCBI Taxonomy" id="980631"/>
    <lineage>
        <taxon>Bacteria</taxon>
        <taxon>Pseudomonadati</taxon>
        <taxon>Pseudomonadota</taxon>
        <taxon>Alphaproteobacteria</taxon>
        <taxon>Hyphomicrobiales</taxon>
        <taxon>Xanthobacteraceae</taxon>
        <taxon>Azorhizobium</taxon>
    </lineage>
</organism>
<reference evidence="1" key="2">
    <citation type="submission" date="2020-09" db="EMBL/GenBank/DDBJ databases">
        <authorList>
            <person name="Sun Q."/>
            <person name="Sedlacek I."/>
        </authorList>
    </citation>
    <scope>NUCLEOTIDE SEQUENCE</scope>
    <source>
        <strain evidence="1">CCM 7897</strain>
    </source>
</reference>
<gene>
    <name evidence="1" type="ORF">GCM10007301_52880</name>
</gene>
<evidence type="ECO:0000313" key="1">
    <source>
        <dbReference type="EMBL" id="GGF86444.1"/>
    </source>
</evidence>
<evidence type="ECO:0000313" key="2">
    <source>
        <dbReference type="Proteomes" id="UP000606044"/>
    </source>
</evidence>
<reference evidence="1" key="1">
    <citation type="journal article" date="2014" name="Int. J. Syst. Evol. Microbiol.">
        <title>Complete genome sequence of Corynebacterium casei LMG S-19264T (=DSM 44701T), isolated from a smear-ripened cheese.</title>
        <authorList>
            <consortium name="US DOE Joint Genome Institute (JGI-PGF)"/>
            <person name="Walter F."/>
            <person name="Albersmeier A."/>
            <person name="Kalinowski J."/>
            <person name="Ruckert C."/>
        </authorList>
    </citation>
    <scope>NUCLEOTIDE SEQUENCE</scope>
    <source>
        <strain evidence="1">CCM 7897</strain>
    </source>
</reference>
<comment type="caution">
    <text evidence="1">The sequence shown here is derived from an EMBL/GenBank/DDBJ whole genome shotgun (WGS) entry which is preliminary data.</text>
</comment>
<dbReference type="AlphaFoldDB" id="A0A917CEE9"/>
<evidence type="ECO:0008006" key="3">
    <source>
        <dbReference type="Google" id="ProtNLM"/>
    </source>
</evidence>
<proteinExistence type="predicted"/>
<keyword evidence="2" id="KW-1185">Reference proteome</keyword>
<dbReference type="RefSeq" id="WP_188583870.1">
    <property type="nucleotide sequence ID" value="NZ_BMCT01000011.1"/>
</dbReference>
<dbReference type="InterPro" id="IPR027417">
    <property type="entry name" value="P-loop_NTPase"/>
</dbReference>
<name>A0A917CEE9_9HYPH</name>
<accession>A0A917CEE9</accession>
<dbReference type="Gene3D" id="3.40.50.300">
    <property type="entry name" value="P-loop containing nucleotide triphosphate hydrolases"/>
    <property type="match status" value="1"/>
</dbReference>
<sequence length="288" mass="33295">MRFVILHHHIFKNAGTSLDSSLAHQFGADFTTLERNGELIPPDVLATLLRDNPQLKAVSSHSFMGQGFRDVEQALDLRFFHMALLRRPWDRLVSMYNFYQRAGLDDVFCRSARDMSIDVFVKWVLRHYPNQINSPQVNIFGCGGFYGRPIIERDVEAAWAIYREFALCGPMERYDEAMVVLEYFNSPVYMPRGLRMEYILRNRSTHTASVPRLKAMLSLSELDIVNELIRHDETLWTLADQELSRRVALVPDFAGRLADFRLRCDYLRGGGKLRTVPPEKAPRKQARA</sequence>
<dbReference type="Proteomes" id="UP000606044">
    <property type="component" value="Unassembled WGS sequence"/>
</dbReference>
<protein>
    <recommendedName>
        <fullName evidence="3">Sulfotransferase family protein</fullName>
    </recommendedName>
</protein>